<dbReference type="Pfam" id="PF13445">
    <property type="entry name" value="zf-RING_UBOX"/>
    <property type="match status" value="1"/>
</dbReference>
<evidence type="ECO:0000256" key="1">
    <source>
        <dbReference type="ARBA" id="ARBA00022723"/>
    </source>
</evidence>
<sequence>MKHVFRRYVIFGKYLGCKANLALQSLQDEEVDSSLSVFLRRTNVHIPATGRDLAMASIDNTIKVLKVSDVEEDLTCAICKENPKEKLLNCGHSFCKTCLKAGKAGNGAITCGLCRRTTNVPGNDVEKLNTDFTAQNMEDKIQMKSLSIRDTHEEECGECSEGGAPAVAFCKDCNNPICKSCMEDHSKKKRLLSHMIVDLSERETKELQIFVKTMDGKTLTIRVAGSDDSVDNLKKIVCERTGVPVSEMRLICRGRQLGEGKLSDYGVEKNCTLQLVLRLRGGEDDYGC</sequence>
<dbReference type="Gene3D" id="4.10.830.40">
    <property type="match status" value="1"/>
</dbReference>
<dbReference type="InterPro" id="IPR019956">
    <property type="entry name" value="Ubiquitin_dom"/>
</dbReference>
<dbReference type="InterPro" id="IPR029071">
    <property type="entry name" value="Ubiquitin-like_domsf"/>
</dbReference>
<dbReference type="SMART" id="SM00184">
    <property type="entry name" value="RING"/>
    <property type="match status" value="1"/>
</dbReference>
<dbReference type="Gene3D" id="3.30.40.10">
    <property type="entry name" value="Zinc/RING finger domain, C3HC4 (zinc finger)"/>
    <property type="match status" value="1"/>
</dbReference>
<evidence type="ECO:0000256" key="2">
    <source>
        <dbReference type="ARBA" id="ARBA00022771"/>
    </source>
</evidence>
<proteinExistence type="predicted"/>
<dbReference type="InterPro" id="IPR000315">
    <property type="entry name" value="Znf_B-box"/>
</dbReference>
<dbReference type="AlphaFoldDB" id="A0A2G8JGD2"/>
<dbReference type="InterPro" id="IPR017907">
    <property type="entry name" value="Znf_RING_CS"/>
</dbReference>
<dbReference type="STRING" id="307972.A0A2G8JGD2"/>
<keyword evidence="1" id="KW-0479">Metal-binding</keyword>
<dbReference type="GO" id="GO:0008270">
    <property type="term" value="F:zinc ion binding"/>
    <property type="evidence" value="ECO:0007669"/>
    <property type="project" value="UniProtKB-KW"/>
</dbReference>
<protein>
    <submittedName>
        <fullName evidence="8">Uncharacterized protein</fullName>
    </submittedName>
</protein>
<evidence type="ECO:0000256" key="4">
    <source>
        <dbReference type="PROSITE-ProRule" id="PRU00024"/>
    </source>
</evidence>
<evidence type="ECO:0000259" key="7">
    <source>
        <dbReference type="PROSITE" id="PS50119"/>
    </source>
</evidence>
<dbReference type="SUPFAM" id="SSF57850">
    <property type="entry name" value="RING/U-box"/>
    <property type="match status" value="1"/>
</dbReference>
<dbReference type="InterPro" id="IPR001841">
    <property type="entry name" value="Znf_RING"/>
</dbReference>
<name>A0A2G8JGD2_STIJA</name>
<dbReference type="PROSITE" id="PS00518">
    <property type="entry name" value="ZF_RING_1"/>
    <property type="match status" value="1"/>
</dbReference>
<dbReference type="InterPro" id="IPR013083">
    <property type="entry name" value="Znf_RING/FYVE/PHD"/>
</dbReference>
<evidence type="ECO:0000313" key="9">
    <source>
        <dbReference type="Proteomes" id="UP000230750"/>
    </source>
</evidence>
<dbReference type="Proteomes" id="UP000230750">
    <property type="component" value="Unassembled WGS sequence"/>
</dbReference>
<feature type="domain" description="RING-type" evidence="6">
    <location>
        <begin position="76"/>
        <end position="115"/>
    </location>
</feature>
<accession>A0A2G8JGD2</accession>
<feature type="domain" description="Ubiquitin-like" evidence="5">
    <location>
        <begin position="207"/>
        <end position="282"/>
    </location>
</feature>
<dbReference type="PANTHER" id="PTHR25462:SF296">
    <property type="entry name" value="MEIOTIC P26, ISOFORM F"/>
    <property type="match status" value="1"/>
</dbReference>
<dbReference type="GO" id="GO:0061630">
    <property type="term" value="F:ubiquitin protein ligase activity"/>
    <property type="evidence" value="ECO:0007669"/>
    <property type="project" value="TreeGrafter"/>
</dbReference>
<dbReference type="Gene3D" id="3.10.20.90">
    <property type="entry name" value="Phosphatidylinositol 3-kinase Catalytic Subunit, Chain A, domain 1"/>
    <property type="match status" value="1"/>
</dbReference>
<organism evidence="8 9">
    <name type="scientific">Stichopus japonicus</name>
    <name type="common">Sea cucumber</name>
    <dbReference type="NCBI Taxonomy" id="307972"/>
    <lineage>
        <taxon>Eukaryota</taxon>
        <taxon>Metazoa</taxon>
        <taxon>Echinodermata</taxon>
        <taxon>Eleutherozoa</taxon>
        <taxon>Echinozoa</taxon>
        <taxon>Holothuroidea</taxon>
        <taxon>Aspidochirotacea</taxon>
        <taxon>Aspidochirotida</taxon>
        <taxon>Stichopodidae</taxon>
        <taxon>Apostichopus</taxon>
    </lineage>
</organism>
<dbReference type="OrthoDB" id="6123875at2759"/>
<dbReference type="InterPro" id="IPR027370">
    <property type="entry name" value="Znf-RING_euk"/>
</dbReference>
<reference evidence="8 9" key="1">
    <citation type="journal article" date="2017" name="PLoS Biol.">
        <title>The sea cucumber genome provides insights into morphological evolution and visceral regeneration.</title>
        <authorList>
            <person name="Zhang X."/>
            <person name="Sun L."/>
            <person name="Yuan J."/>
            <person name="Sun Y."/>
            <person name="Gao Y."/>
            <person name="Zhang L."/>
            <person name="Li S."/>
            <person name="Dai H."/>
            <person name="Hamel J.F."/>
            <person name="Liu C."/>
            <person name="Yu Y."/>
            <person name="Liu S."/>
            <person name="Lin W."/>
            <person name="Guo K."/>
            <person name="Jin S."/>
            <person name="Xu P."/>
            <person name="Storey K.B."/>
            <person name="Huan P."/>
            <person name="Zhang T."/>
            <person name="Zhou Y."/>
            <person name="Zhang J."/>
            <person name="Lin C."/>
            <person name="Li X."/>
            <person name="Xing L."/>
            <person name="Huo D."/>
            <person name="Sun M."/>
            <person name="Wang L."/>
            <person name="Mercier A."/>
            <person name="Li F."/>
            <person name="Yang H."/>
            <person name="Xiang J."/>
        </authorList>
    </citation>
    <scope>NUCLEOTIDE SEQUENCE [LARGE SCALE GENOMIC DNA]</scope>
    <source>
        <strain evidence="8">Shaxun</strain>
        <tissue evidence="8">Muscle</tissue>
    </source>
</reference>
<dbReference type="PROSITE" id="PS50119">
    <property type="entry name" value="ZF_BBOX"/>
    <property type="match status" value="1"/>
</dbReference>
<feature type="domain" description="B box-type" evidence="7">
    <location>
        <begin position="151"/>
        <end position="199"/>
    </location>
</feature>
<keyword evidence="9" id="KW-1185">Reference proteome</keyword>
<dbReference type="PRINTS" id="PR00348">
    <property type="entry name" value="UBIQUITIN"/>
</dbReference>
<gene>
    <name evidence="8" type="ORF">BSL78_28359</name>
</gene>
<dbReference type="SUPFAM" id="SSF54236">
    <property type="entry name" value="Ubiquitin-like"/>
    <property type="match status" value="1"/>
</dbReference>
<evidence type="ECO:0000256" key="3">
    <source>
        <dbReference type="ARBA" id="ARBA00022833"/>
    </source>
</evidence>
<dbReference type="PROSITE" id="PS50089">
    <property type="entry name" value="ZF_RING_2"/>
    <property type="match status" value="1"/>
</dbReference>
<evidence type="ECO:0000259" key="6">
    <source>
        <dbReference type="PROSITE" id="PS50089"/>
    </source>
</evidence>
<dbReference type="Pfam" id="PF00240">
    <property type="entry name" value="ubiquitin"/>
    <property type="match status" value="1"/>
</dbReference>
<dbReference type="SMART" id="SM00213">
    <property type="entry name" value="UBQ"/>
    <property type="match status" value="1"/>
</dbReference>
<comment type="caution">
    <text evidence="8">The sequence shown here is derived from an EMBL/GenBank/DDBJ whole genome shotgun (WGS) entry which is preliminary data.</text>
</comment>
<dbReference type="PANTHER" id="PTHR25462">
    <property type="entry name" value="BONUS, ISOFORM C-RELATED"/>
    <property type="match status" value="1"/>
</dbReference>
<keyword evidence="2 4" id="KW-0863">Zinc-finger</keyword>
<dbReference type="EMBL" id="MRZV01002071">
    <property type="protein sequence ID" value="PIK34816.1"/>
    <property type="molecule type" value="Genomic_DNA"/>
</dbReference>
<dbReference type="InterPro" id="IPR000626">
    <property type="entry name" value="Ubiquitin-like_dom"/>
</dbReference>
<evidence type="ECO:0000259" key="5">
    <source>
        <dbReference type="PROSITE" id="PS50053"/>
    </source>
</evidence>
<dbReference type="InterPro" id="IPR047153">
    <property type="entry name" value="TRIM45/56/19-like"/>
</dbReference>
<dbReference type="SMART" id="SM00336">
    <property type="entry name" value="BBOX"/>
    <property type="match status" value="1"/>
</dbReference>
<keyword evidence="3" id="KW-0862">Zinc</keyword>
<evidence type="ECO:0000313" key="8">
    <source>
        <dbReference type="EMBL" id="PIK34816.1"/>
    </source>
</evidence>
<dbReference type="PROSITE" id="PS50053">
    <property type="entry name" value="UBIQUITIN_2"/>
    <property type="match status" value="1"/>
</dbReference>